<reference evidence="2" key="1">
    <citation type="submission" date="2006-08" db="EMBL/GenBank/DDBJ databases">
        <title>Complete sequence of Alkalilimnicola ehrilichei MLHE-1.</title>
        <authorList>
            <person name="Copeland A."/>
            <person name="Lucas S."/>
            <person name="Lapidus A."/>
            <person name="Barry K."/>
            <person name="Detter J.C."/>
            <person name="Glavina del Rio T."/>
            <person name="Hammon N."/>
            <person name="Israni S."/>
            <person name="Dalin E."/>
            <person name="Tice H."/>
            <person name="Pitluck S."/>
            <person name="Sims D."/>
            <person name="Brettin T."/>
            <person name="Bruce D."/>
            <person name="Han C."/>
            <person name="Tapia R."/>
            <person name="Gilna P."/>
            <person name="Schmutz J."/>
            <person name="Larimer F."/>
            <person name="Land M."/>
            <person name="Hauser L."/>
            <person name="Kyrpides N."/>
            <person name="Mikhailova N."/>
            <person name="Oremland R.S."/>
            <person name="Hoeft S.E."/>
            <person name="Switzer-Blum J."/>
            <person name="Kulp T."/>
            <person name="King G."/>
            <person name="Tabita R."/>
            <person name="Witte B."/>
            <person name="Santini J.M."/>
            <person name="Basu P."/>
            <person name="Hollibaugh J.T."/>
            <person name="Xie G."/>
            <person name="Stolz J.F."/>
            <person name="Richardson P."/>
        </authorList>
    </citation>
    <scope>NUCLEOTIDE SEQUENCE [LARGE SCALE GENOMIC DNA]</scope>
    <source>
        <strain evidence="2">ATCC BAA-1101 / DSM 17681 / MLHE-1</strain>
    </source>
</reference>
<dbReference type="AlphaFoldDB" id="Q0A7S5"/>
<proteinExistence type="predicted"/>
<dbReference type="KEGG" id="aeh:Mlg_1766"/>
<evidence type="ECO:0000313" key="2">
    <source>
        <dbReference type="Proteomes" id="UP000001962"/>
    </source>
</evidence>
<protein>
    <recommendedName>
        <fullName evidence="3">Lipoprotein</fullName>
    </recommendedName>
</protein>
<organism evidence="1 2">
    <name type="scientific">Alkalilimnicola ehrlichii (strain ATCC BAA-1101 / DSM 17681 / MLHE-1)</name>
    <dbReference type="NCBI Taxonomy" id="187272"/>
    <lineage>
        <taxon>Bacteria</taxon>
        <taxon>Pseudomonadati</taxon>
        <taxon>Pseudomonadota</taxon>
        <taxon>Gammaproteobacteria</taxon>
        <taxon>Chromatiales</taxon>
        <taxon>Ectothiorhodospiraceae</taxon>
        <taxon>Alkalilimnicola</taxon>
    </lineage>
</organism>
<dbReference type="Proteomes" id="UP000001962">
    <property type="component" value="Chromosome"/>
</dbReference>
<sequence>MMSKTVPKVAYGVAVGAAFLAVIVGLSGCGGNGTPDRQALEEAVRTGYAERPRGCFDQVYLQWVNRFPIERPSGLGSNEVAPIFDALLGLGVLEERRNGEIRYHLTDTGERYHREGIGLCFVALEVVRLHDISSPFELQGRKVITAVAESRTELAGFADSPHFETLLQASREHWARSVGSPRLDELVAHHEQGQPFTEEITFVRQDDGWSVVER</sequence>
<gene>
    <name evidence="1" type="ordered locus">Mlg_1766</name>
</gene>
<evidence type="ECO:0000313" key="1">
    <source>
        <dbReference type="EMBL" id="ABI57112.1"/>
    </source>
</evidence>
<name>Q0A7S5_ALKEH</name>
<dbReference type="EMBL" id="CP000453">
    <property type="protein sequence ID" value="ABI57112.1"/>
    <property type="molecule type" value="Genomic_DNA"/>
</dbReference>
<accession>Q0A7S5</accession>
<dbReference type="PROSITE" id="PS51257">
    <property type="entry name" value="PROKAR_LIPOPROTEIN"/>
    <property type="match status" value="1"/>
</dbReference>
<evidence type="ECO:0008006" key="3">
    <source>
        <dbReference type="Google" id="ProtNLM"/>
    </source>
</evidence>
<keyword evidence="2" id="KW-1185">Reference proteome</keyword>
<dbReference type="HOGENOM" id="CLU_1286512_0_0_6"/>